<keyword evidence="1" id="KW-0732">Signal</keyword>
<comment type="caution">
    <text evidence="2">The sequence shown here is derived from an EMBL/GenBank/DDBJ whole genome shotgun (WGS) entry which is preliminary data.</text>
</comment>
<organism evidence="2 3">
    <name type="scientific">Prorocentrum cordatum</name>
    <dbReference type="NCBI Taxonomy" id="2364126"/>
    <lineage>
        <taxon>Eukaryota</taxon>
        <taxon>Sar</taxon>
        <taxon>Alveolata</taxon>
        <taxon>Dinophyceae</taxon>
        <taxon>Prorocentrales</taxon>
        <taxon>Prorocentraceae</taxon>
        <taxon>Prorocentrum</taxon>
    </lineage>
</organism>
<feature type="signal peptide" evidence="1">
    <location>
        <begin position="1"/>
        <end position="19"/>
    </location>
</feature>
<evidence type="ECO:0000313" key="2">
    <source>
        <dbReference type="EMBL" id="CAK0888654.1"/>
    </source>
</evidence>
<protein>
    <submittedName>
        <fullName evidence="2">Uncharacterized protein</fullName>
    </submittedName>
</protein>
<evidence type="ECO:0000256" key="1">
    <source>
        <dbReference type="SAM" id="SignalP"/>
    </source>
</evidence>
<proteinExistence type="predicted"/>
<dbReference type="Proteomes" id="UP001189429">
    <property type="component" value="Unassembled WGS sequence"/>
</dbReference>
<name>A0ABN9WPP3_9DINO</name>
<evidence type="ECO:0000313" key="3">
    <source>
        <dbReference type="Proteomes" id="UP001189429"/>
    </source>
</evidence>
<dbReference type="EMBL" id="CAUYUJ010019109">
    <property type="protein sequence ID" value="CAK0888654.1"/>
    <property type="molecule type" value="Genomic_DNA"/>
</dbReference>
<gene>
    <name evidence="2" type="ORF">PCOR1329_LOCUS69403</name>
</gene>
<accession>A0ABN9WPP3</accession>
<feature type="chain" id="PRO_5046334343" evidence="1">
    <location>
        <begin position="20"/>
        <end position="456"/>
    </location>
</feature>
<keyword evidence="3" id="KW-1185">Reference proteome</keyword>
<reference evidence="2" key="1">
    <citation type="submission" date="2023-10" db="EMBL/GenBank/DDBJ databases">
        <authorList>
            <person name="Chen Y."/>
            <person name="Shah S."/>
            <person name="Dougan E. K."/>
            <person name="Thang M."/>
            <person name="Chan C."/>
        </authorList>
    </citation>
    <scope>NUCLEOTIDE SEQUENCE [LARGE SCALE GENOMIC DNA]</scope>
</reference>
<sequence length="456" mass="46960">MATVVFVRLAFLWMPTAVAVQLLAASNSSNPWMLYANINPCDGGNMGYGASAWYGSAGSAATSLTNDFVDGTVGTAPVKYVTIARHAGGACEMSKTWELTSSTTSMYDYFSDHNPGRIYATGDGSASDTHIASDMPSSFSGDGTPGDPIFGADGGLVFNWWYSNNGARVAVPGGYKTPYSLPGTGENNDDLHGLGNEFGANTQAGGGSGSWWHDAAKIMGDCHGTSCQVLGSDHGSAWGSTDFGCWGSYAIYVSAALSTFPCQGSTLSAQVSGAAAGGAGGAAAVGDPHLRNVHGERFDLMKPGKHVLINIPRGAGAERALLRVQADARQLGGQCADMYFQELNVTGSWADAKQAGGYHFSVSQGGDVATPEWVAFGKVVLKVVHGRTDSGLSYLNVYVKHLGRAGFAVGGLLGEDDHTGVVTPPEACANRLALVDSAEGGQTAPSVLSVAEASLA</sequence>